<organism evidence="2 3">
    <name type="scientific">Chironomus riparius</name>
    <dbReference type="NCBI Taxonomy" id="315576"/>
    <lineage>
        <taxon>Eukaryota</taxon>
        <taxon>Metazoa</taxon>
        <taxon>Ecdysozoa</taxon>
        <taxon>Arthropoda</taxon>
        <taxon>Hexapoda</taxon>
        <taxon>Insecta</taxon>
        <taxon>Pterygota</taxon>
        <taxon>Neoptera</taxon>
        <taxon>Endopterygota</taxon>
        <taxon>Diptera</taxon>
        <taxon>Nematocera</taxon>
        <taxon>Chironomoidea</taxon>
        <taxon>Chironomidae</taxon>
        <taxon>Chironominae</taxon>
        <taxon>Chironomus</taxon>
    </lineage>
</organism>
<dbReference type="SUPFAM" id="SSF82199">
    <property type="entry name" value="SET domain"/>
    <property type="match status" value="1"/>
</dbReference>
<dbReference type="InterPro" id="IPR011990">
    <property type="entry name" value="TPR-like_helical_dom_sf"/>
</dbReference>
<dbReference type="EMBL" id="OU895879">
    <property type="protein sequence ID" value="CAG9809543.1"/>
    <property type="molecule type" value="Genomic_DNA"/>
</dbReference>
<proteinExistence type="predicted"/>
<dbReference type="InterPro" id="IPR046341">
    <property type="entry name" value="SET_dom_sf"/>
</dbReference>
<dbReference type="Gene3D" id="1.10.220.160">
    <property type="match status" value="1"/>
</dbReference>
<dbReference type="Gene3D" id="6.10.140.2220">
    <property type="match status" value="1"/>
</dbReference>
<dbReference type="GO" id="GO:0008170">
    <property type="term" value="F:N-methyltransferase activity"/>
    <property type="evidence" value="ECO:0007669"/>
    <property type="project" value="UniProtKB-ARBA"/>
</dbReference>
<dbReference type="SUPFAM" id="SSF48452">
    <property type="entry name" value="TPR-like"/>
    <property type="match status" value="1"/>
</dbReference>
<evidence type="ECO:0000313" key="3">
    <source>
        <dbReference type="Proteomes" id="UP001153620"/>
    </source>
</evidence>
<reference evidence="2" key="1">
    <citation type="submission" date="2022-01" db="EMBL/GenBank/DDBJ databases">
        <authorList>
            <person name="King R."/>
        </authorList>
    </citation>
    <scope>NUCLEOTIDE SEQUENCE</scope>
</reference>
<dbReference type="GO" id="GO:0008276">
    <property type="term" value="F:protein methyltransferase activity"/>
    <property type="evidence" value="ECO:0007669"/>
    <property type="project" value="UniProtKB-ARBA"/>
</dbReference>
<evidence type="ECO:0000259" key="1">
    <source>
        <dbReference type="PROSITE" id="PS50280"/>
    </source>
</evidence>
<dbReference type="Gene3D" id="2.170.270.10">
    <property type="entry name" value="SET domain"/>
    <property type="match status" value="1"/>
</dbReference>
<dbReference type="PANTHER" id="PTHR47111">
    <property type="entry name" value="BCDNA.LD29892"/>
    <property type="match status" value="1"/>
</dbReference>
<protein>
    <recommendedName>
        <fullName evidence="1">SET domain-containing protein</fullName>
    </recommendedName>
</protein>
<sequence length="486" mass="56251">MCDDMFHVALNHKTRAKGNIALKLGNKYYNKQNYFLALILYNQLLSHAKRRKDLSIGYANRSAIYYEVEMYEECLQNIQLARDNRYPEDKFPQLNEREMQCRESMLEPKIDEGNPLKIFKLSYPPNKKVPWIVDRVEVRTTEKYGRGIYASCNLEPGDIICIEDILINFRDTNHEYSHCYNCYKTNALNLIPCDLTGHMMFCSTACRDDLYCKAINIDGIVSADVKILSDIAKAFGSKEKIDDFILNTDPEELNKTIFDFDFNNQEDPEYQKNLMTCLLSLSTNEHSNFGECCNIYNYVSEQTAQRILSVFNLNSKKSLIFVNENEYLEVGCHVSLFASLINHSCLNNAFTVLVDNKVATVIQHPVKAGEQIFFNYISDTITTKSLTTIEELHMFRCDCRLCTRQIRPTDMCLRNKITHELQEGRLAIIPKNIALTDYDQVKEYLKEKWIASKDVSIEQKYNSPATLYPLAMLDYVAGKSAYPFLY</sequence>
<dbReference type="AlphaFoldDB" id="A0A9N9WUC4"/>
<evidence type="ECO:0000313" key="2">
    <source>
        <dbReference type="EMBL" id="CAG9809543.1"/>
    </source>
</evidence>
<name>A0A9N9WUC4_9DIPT</name>
<accession>A0A9N9WUC4</accession>
<dbReference type="PANTHER" id="PTHR47111:SF1">
    <property type="entry name" value="SET AND MYND DOMAIN-CONTAINING PROTEIN 4"/>
    <property type="match status" value="1"/>
</dbReference>
<dbReference type="Pfam" id="PF00856">
    <property type="entry name" value="SET"/>
    <property type="match status" value="1"/>
</dbReference>
<gene>
    <name evidence="2" type="ORF">CHIRRI_LOCUS12364</name>
</gene>
<dbReference type="Gene3D" id="1.25.40.10">
    <property type="entry name" value="Tetratricopeptide repeat domain"/>
    <property type="match status" value="1"/>
</dbReference>
<dbReference type="InterPro" id="IPR001214">
    <property type="entry name" value="SET_dom"/>
</dbReference>
<keyword evidence="3" id="KW-1185">Reference proteome</keyword>
<dbReference type="GO" id="GO:0008757">
    <property type="term" value="F:S-adenosylmethionine-dependent methyltransferase activity"/>
    <property type="evidence" value="ECO:0007669"/>
    <property type="project" value="UniProtKB-ARBA"/>
</dbReference>
<dbReference type="Proteomes" id="UP001153620">
    <property type="component" value="Chromosome 3"/>
</dbReference>
<reference evidence="2" key="2">
    <citation type="submission" date="2022-10" db="EMBL/GenBank/DDBJ databases">
        <authorList>
            <consortium name="ENA_rothamsted_submissions"/>
            <consortium name="culmorum"/>
            <person name="King R."/>
        </authorList>
    </citation>
    <scope>NUCLEOTIDE SEQUENCE</scope>
</reference>
<dbReference type="PROSITE" id="PS50280">
    <property type="entry name" value="SET"/>
    <property type="match status" value="1"/>
</dbReference>
<feature type="domain" description="SET" evidence="1">
    <location>
        <begin position="134"/>
        <end position="377"/>
    </location>
</feature>
<dbReference type="OrthoDB" id="6054366at2759"/>